<dbReference type="PROSITE" id="PS51375">
    <property type="entry name" value="PPR"/>
    <property type="match status" value="6"/>
</dbReference>
<feature type="repeat" description="PPR" evidence="2">
    <location>
        <begin position="184"/>
        <end position="218"/>
    </location>
</feature>
<feature type="repeat" description="PPR" evidence="2">
    <location>
        <begin position="279"/>
        <end position="313"/>
    </location>
</feature>
<protein>
    <recommendedName>
        <fullName evidence="5">Pentatricopeptide repeat-containing protein</fullName>
    </recommendedName>
</protein>
<gene>
    <name evidence="3" type="ORF">GIB67_032464</name>
</gene>
<feature type="repeat" description="PPR" evidence="2">
    <location>
        <begin position="43"/>
        <end position="78"/>
    </location>
</feature>
<dbReference type="PANTHER" id="PTHR45613:SF9">
    <property type="entry name" value="MITOCHONDRIAL GROUP I INTRON SPLICING FACTOR CCM1"/>
    <property type="match status" value="1"/>
</dbReference>
<dbReference type="Pfam" id="PF12854">
    <property type="entry name" value="PPR_1"/>
    <property type="match status" value="2"/>
</dbReference>
<evidence type="ECO:0000313" key="4">
    <source>
        <dbReference type="Proteomes" id="UP000541444"/>
    </source>
</evidence>
<evidence type="ECO:0000256" key="1">
    <source>
        <dbReference type="ARBA" id="ARBA00022737"/>
    </source>
</evidence>
<dbReference type="InterPro" id="IPR011990">
    <property type="entry name" value="TPR-like_helical_dom_sf"/>
</dbReference>
<feature type="repeat" description="PPR" evidence="2">
    <location>
        <begin position="79"/>
        <end position="113"/>
    </location>
</feature>
<dbReference type="AlphaFoldDB" id="A0A7J7L7N1"/>
<feature type="repeat" description="PPR" evidence="2">
    <location>
        <begin position="149"/>
        <end position="183"/>
    </location>
</feature>
<feature type="repeat" description="PPR" evidence="2">
    <location>
        <begin position="114"/>
        <end position="148"/>
    </location>
</feature>
<reference evidence="3 4" key="1">
    <citation type="journal article" date="2020" name="IScience">
        <title>Genome Sequencing of the Endangered Kingdonia uniflora (Circaeasteraceae, Ranunculales) Reveals Potential Mechanisms of Evolutionary Specialization.</title>
        <authorList>
            <person name="Sun Y."/>
            <person name="Deng T."/>
            <person name="Zhang A."/>
            <person name="Moore M.J."/>
            <person name="Landis J.B."/>
            <person name="Lin N."/>
            <person name="Zhang H."/>
            <person name="Zhang X."/>
            <person name="Huang J."/>
            <person name="Zhang X."/>
            <person name="Sun H."/>
            <person name="Wang H."/>
        </authorList>
    </citation>
    <scope>NUCLEOTIDE SEQUENCE [LARGE SCALE GENOMIC DNA]</scope>
    <source>
        <strain evidence="3">TB1705</strain>
        <tissue evidence="3">Leaf</tissue>
    </source>
</reference>
<proteinExistence type="predicted"/>
<evidence type="ECO:0000256" key="2">
    <source>
        <dbReference type="PROSITE-ProRule" id="PRU00708"/>
    </source>
</evidence>
<sequence length="452" mass="50211">MKEFQCEPSNKSYVTVFSILSENQLKLAQIFHKYMKQVGVPPSVSFLNVFIKALYMKKETVDDALRIFREITDHGCIPDSYTYGTLINGLCKLGKISEAKELFEEMDAKDCSPTVVAYTSLIHGSYLSNILDEAMELFEEMSRKGIEPNMVTFNLLMDGLCKCGRSLQALKLREKMVGKRFSADTIIYNNLVIGLCKEEKVPDAVQILDRMKLQGLKPDGEVTNLLDEMVPGGMLPIHVSWSLHVNNHNMVVSGLFTENDLNRAFQINLSTCTKHISVDSETYKYLVGCFSKKGDVYKASQIVNEILLEGSIPDKWNAVMCGFLHRTKVKEAAEVVYGELIGNFLETKTMKGVLFHAEEASVFNMMEQVFTKSLNARSRGYSHGDVGPEWSIVDSLTTPVVNGIGMTLPTLSILGLTLLGLALDPSLVGLPATSQSIPVLILPEGFYSVIVD</sequence>
<dbReference type="Pfam" id="PF13041">
    <property type="entry name" value="PPR_2"/>
    <property type="match status" value="1"/>
</dbReference>
<organism evidence="3 4">
    <name type="scientific">Kingdonia uniflora</name>
    <dbReference type="NCBI Taxonomy" id="39325"/>
    <lineage>
        <taxon>Eukaryota</taxon>
        <taxon>Viridiplantae</taxon>
        <taxon>Streptophyta</taxon>
        <taxon>Embryophyta</taxon>
        <taxon>Tracheophyta</taxon>
        <taxon>Spermatophyta</taxon>
        <taxon>Magnoliopsida</taxon>
        <taxon>Ranunculales</taxon>
        <taxon>Circaeasteraceae</taxon>
        <taxon>Kingdonia</taxon>
    </lineage>
</organism>
<dbReference type="InterPro" id="IPR002885">
    <property type="entry name" value="PPR_rpt"/>
</dbReference>
<dbReference type="Gene3D" id="1.25.40.10">
    <property type="entry name" value="Tetratricopeptide repeat domain"/>
    <property type="match status" value="4"/>
</dbReference>
<keyword evidence="1" id="KW-0677">Repeat</keyword>
<accession>A0A7J7L7N1</accession>
<comment type="caution">
    <text evidence="3">The sequence shown here is derived from an EMBL/GenBank/DDBJ whole genome shotgun (WGS) entry which is preliminary data.</text>
</comment>
<dbReference type="PANTHER" id="PTHR45613">
    <property type="entry name" value="PENTATRICOPEPTIDE REPEAT-CONTAINING PROTEIN"/>
    <property type="match status" value="1"/>
</dbReference>
<evidence type="ECO:0008006" key="5">
    <source>
        <dbReference type="Google" id="ProtNLM"/>
    </source>
</evidence>
<dbReference type="Proteomes" id="UP000541444">
    <property type="component" value="Unassembled WGS sequence"/>
</dbReference>
<keyword evidence="4" id="KW-1185">Reference proteome</keyword>
<evidence type="ECO:0000313" key="3">
    <source>
        <dbReference type="EMBL" id="KAF6138570.1"/>
    </source>
</evidence>
<name>A0A7J7L7N1_9MAGN</name>
<dbReference type="NCBIfam" id="TIGR00756">
    <property type="entry name" value="PPR"/>
    <property type="match status" value="4"/>
</dbReference>
<dbReference type="EMBL" id="JACGCM010002568">
    <property type="protein sequence ID" value="KAF6138570.1"/>
    <property type="molecule type" value="Genomic_DNA"/>
</dbReference>
<dbReference type="OrthoDB" id="185373at2759"/>
<dbReference type="Pfam" id="PF01535">
    <property type="entry name" value="PPR"/>
    <property type="match status" value="1"/>
</dbReference>